<evidence type="ECO:0000313" key="2">
    <source>
        <dbReference type="WBParaSite" id="JU765_v2.g15121.t1"/>
    </source>
</evidence>
<sequence length="104" mass="12042">MKSLVLTIFLLFLVENIQGQVCRSHIPCAVDISLDLSQQQLTKIKNFLLNPFLDLFPIDIQPNLFGVFTEFSIYRNPKNKTDIPEIINGELFDQLDDKESYFSM</sequence>
<dbReference type="WBParaSite" id="JU765_v2.g15121.t1">
    <property type="protein sequence ID" value="JU765_v2.g15121.t1"/>
    <property type="gene ID" value="JU765_v2.g15121"/>
</dbReference>
<dbReference type="Proteomes" id="UP000887576">
    <property type="component" value="Unplaced"/>
</dbReference>
<reference evidence="2" key="1">
    <citation type="submission" date="2022-11" db="UniProtKB">
        <authorList>
            <consortium name="WormBaseParasite"/>
        </authorList>
    </citation>
    <scope>IDENTIFICATION</scope>
</reference>
<evidence type="ECO:0000313" key="1">
    <source>
        <dbReference type="Proteomes" id="UP000887576"/>
    </source>
</evidence>
<proteinExistence type="predicted"/>
<accession>A0AC34QCS1</accession>
<organism evidence="1 2">
    <name type="scientific">Panagrolaimus sp. JU765</name>
    <dbReference type="NCBI Taxonomy" id="591449"/>
    <lineage>
        <taxon>Eukaryota</taxon>
        <taxon>Metazoa</taxon>
        <taxon>Ecdysozoa</taxon>
        <taxon>Nematoda</taxon>
        <taxon>Chromadorea</taxon>
        <taxon>Rhabditida</taxon>
        <taxon>Tylenchina</taxon>
        <taxon>Panagrolaimomorpha</taxon>
        <taxon>Panagrolaimoidea</taxon>
        <taxon>Panagrolaimidae</taxon>
        <taxon>Panagrolaimus</taxon>
    </lineage>
</organism>
<name>A0AC34QCS1_9BILA</name>
<protein>
    <submittedName>
        <fullName evidence="2">Uncharacterized protein</fullName>
    </submittedName>
</protein>